<dbReference type="Gene3D" id="3.30.1490.20">
    <property type="entry name" value="ATP-grasp fold, A domain"/>
    <property type="match status" value="1"/>
</dbReference>
<evidence type="ECO:0000256" key="3">
    <source>
        <dbReference type="ARBA" id="ARBA00022840"/>
    </source>
</evidence>
<dbReference type="Proteomes" id="UP001221909">
    <property type="component" value="Unassembled WGS sequence"/>
</dbReference>
<evidence type="ECO:0000259" key="5">
    <source>
        <dbReference type="PROSITE" id="PS50975"/>
    </source>
</evidence>
<keyword evidence="2 4" id="KW-0547">Nucleotide-binding</keyword>
<dbReference type="InterPro" id="IPR013815">
    <property type="entry name" value="ATP_grasp_subdomain_1"/>
</dbReference>
<protein>
    <submittedName>
        <fullName evidence="6">ATP-grasp domain-containing protein</fullName>
    </submittedName>
</protein>
<keyword evidence="7" id="KW-1185">Reference proteome</keyword>
<dbReference type="Gene3D" id="3.30.470.20">
    <property type="entry name" value="ATP-grasp fold, B domain"/>
    <property type="match status" value="1"/>
</dbReference>
<dbReference type="RefSeq" id="WP_273749406.1">
    <property type="nucleotide sequence ID" value="NZ_JAQSJE010000006.1"/>
</dbReference>
<proteinExistence type="predicted"/>
<accession>A0ABT5MQ91</accession>
<dbReference type="PANTHER" id="PTHR43585">
    <property type="entry name" value="FUMIPYRROLE BIOSYNTHESIS PROTEIN C"/>
    <property type="match status" value="1"/>
</dbReference>
<evidence type="ECO:0000256" key="1">
    <source>
        <dbReference type="ARBA" id="ARBA00022598"/>
    </source>
</evidence>
<dbReference type="Gene3D" id="3.40.50.20">
    <property type="match status" value="1"/>
</dbReference>
<dbReference type="PANTHER" id="PTHR43585:SF2">
    <property type="entry name" value="ATP-GRASP ENZYME FSQD"/>
    <property type="match status" value="1"/>
</dbReference>
<organism evidence="6 7">
    <name type="scientific">Mannheimia cairinae</name>
    <dbReference type="NCBI Taxonomy" id="3025936"/>
    <lineage>
        <taxon>Bacteria</taxon>
        <taxon>Pseudomonadati</taxon>
        <taxon>Pseudomonadota</taxon>
        <taxon>Gammaproteobacteria</taxon>
        <taxon>Pasteurellales</taxon>
        <taxon>Pasteurellaceae</taxon>
        <taxon>Mannheimia</taxon>
    </lineage>
</organism>
<comment type="caution">
    <text evidence="6">The sequence shown here is derived from an EMBL/GenBank/DDBJ whole genome shotgun (WGS) entry which is preliminary data.</text>
</comment>
<feature type="domain" description="ATP-grasp" evidence="5">
    <location>
        <begin position="121"/>
        <end position="316"/>
    </location>
</feature>
<dbReference type="PROSITE" id="PS50975">
    <property type="entry name" value="ATP_GRASP"/>
    <property type="match status" value="1"/>
</dbReference>
<evidence type="ECO:0000313" key="7">
    <source>
        <dbReference type="Proteomes" id="UP001221909"/>
    </source>
</evidence>
<dbReference type="EMBL" id="JAQSJE010000006">
    <property type="protein sequence ID" value="MDD0824128.1"/>
    <property type="molecule type" value="Genomic_DNA"/>
</dbReference>
<dbReference type="InterPro" id="IPR011761">
    <property type="entry name" value="ATP-grasp"/>
</dbReference>
<keyword evidence="3 4" id="KW-0067">ATP-binding</keyword>
<evidence type="ECO:0000256" key="2">
    <source>
        <dbReference type="ARBA" id="ARBA00022741"/>
    </source>
</evidence>
<evidence type="ECO:0000313" key="6">
    <source>
        <dbReference type="EMBL" id="MDD0824128.1"/>
    </source>
</evidence>
<dbReference type="SUPFAM" id="SSF56059">
    <property type="entry name" value="Glutathione synthetase ATP-binding domain-like"/>
    <property type="match status" value="1"/>
</dbReference>
<dbReference type="Pfam" id="PF13535">
    <property type="entry name" value="ATP-grasp_4"/>
    <property type="match status" value="1"/>
</dbReference>
<sequence length="396" mass="45912">MSKPLNFVMISPHFPTNFETFAVRLRETGFNTLGIADTPYEQLSETLRNNLTEYYRVDNMEDYDQVYRAVAYFAHKYGRIDRVESHNEYWLELDAKLRTDFNIFGYKNDDMLSIKTKAQMKEVFRKTGLKVAQGRVFKDDVDARKLAKQLKFPVIIKPNSGVGASDTYKIKTAEELEAFFGYKNPTVEYIMEEFIDGDIVTFDGLTDHEGNIVFYSSLEYSEAVLDTVSKDGDMFYYVPREISEKLVELGKKCVKAFNVKERFFHFEFFRVKGGKGKKEEILPLEINCRPPGGLTIDMWNYANDFDVFKEYANIVKENKFYTDIQHPWNVVYISRKANQNYVNSIESVCEKFAGNIISVQTVPGVFAKVMGEQGILARTETMEQMREIVQFAHAKQ</sequence>
<reference evidence="6 7" key="1">
    <citation type="submission" date="2023-02" db="EMBL/GenBank/DDBJ databases">
        <title>Mannheimia cairiniae sp. nov., a novel species of Mannheimia obtained from moscovy ducks (Cairina moschata) and reclassification of Mannheimia ovis as heterotypic synonym of Mannheimia pernigra.</title>
        <authorList>
            <person name="Christensen H."/>
        </authorList>
    </citation>
    <scope>NUCLEOTIDE SEQUENCE [LARGE SCALE GENOMIC DNA]</scope>
    <source>
        <strain evidence="6 7">AT1</strain>
    </source>
</reference>
<gene>
    <name evidence="6" type="ORF">PTQ27_06595</name>
</gene>
<keyword evidence="1" id="KW-0436">Ligase</keyword>
<evidence type="ECO:0000256" key="4">
    <source>
        <dbReference type="PROSITE-ProRule" id="PRU00409"/>
    </source>
</evidence>
<name>A0ABT5MQ91_9PAST</name>
<dbReference type="InterPro" id="IPR052032">
    <property type="entry name" value="ATP-dep_AA_Ligase"/>
</dbReference>